<dbReference type="Pfam" id="PF17353">
    <property type="entry name" value="DUF5381"/>
    <property type="match status" value="1"/>
</dbReference>
<dbReference type="InterPro" id="IPR035324">
    <property type="entry name" value="DUF5381"/>
</dbReference>
<name>A0A7X2V5Y9_9BACI</name>
<feature type="transmembrane region" description="Helical" evidence="1">
    <location>
        <begin position="20"/>
        <end position="38"/>
    </location>
</feature>
<evidence type="ECO:0000313" key="2">
    <source>
        <dbReference type="EMBL" id="MTH54553.1"/>
    </source>
</evidence>
<organism evidence="2 3">
    <name type="scientific">Metabacillus mangrovi</name>
    <dbReference type="NCBI Taxonomy" id="1491830"/>
    <lineage>
        <taxon>Bacteria</taxon>
        <taxon>Bacillati</taxon>
        <taxon>Bacillota</taxon>
        <taxon>Bacilli</taxon>
        <taxon>Bacillales</taxon>
        <taxon>Bacillaceae</taxon>
        <taxon>Metabacillus</taxon>
    </lineage>
</organism>
<evidence type="ECO:0000256" key="1">
    <source>
        <dbReference type="SAM" id="Phobius"/>
    </source>
</evidence>
<gene>
    <name evidence="2" type="ORF">GKZ89_14205</name>
</gene>
<dbReference type="EMBL" id="WMIB01000015">
    <property type="protein sequence ID" value="MTH54553.1"/>
    <property type="molecule type" value="Genomic_DNA"/>
</dbReference>
<dbReference type="OrthoDB" id="2905500at2"/>
<sequence length="178" mass="20933">MNRAYSQNYPVKIKMNPFFFVWLFMVTIGGIAVSIFLVRSGLQFTSSYSLIYIFVGIVTLPFSMLTTILWVPSFLKRGTTLYSIYEGKDGYITDGKRKAVFKDIRDIRLNLFRPSLQGLFYQELIVTTFENRVIRFHTFNTLKPLDVKQHIEKYVIPHMHPQAQEAWFRKFTNGRIQP</sequence>
<proteinExistence type="predicted"/>
<dbReference type="Proteomes" id="UP000434639">
    <property type="component" value="Unassembled WGS sequence"/>
</dbReference>
<keyword evidence="1" id="KW-0472">Membrane</keyword>
<evidence type="ECO:0008006" key="4">
    <source>
        <dbReference type="Google" id="ProtNLM"/>
    </source>
</evidence>
<keyword evidence="1" id="KW-0812">Transmembrane</keyword>
<accession>A0A7X2V5Y9</accession>
<keyword evidence="3" id="KW-1185">Reference proteome</keyword>
<feature type="transmembrane region" description="Helical" evidence="1">
    <location>
        <begin position="50"/>
        <end position="71"/>
    </location>
</feature>
<comment type="caution">
    <text evidence="2">The sequence shown here is derived from an EMBL/GenBank/DDBJ whole genome shotgun (WGS) entry which is preliminary data.</text>
</comment>
<keyword evidence="1" id="KW-1133">Transmembrane helix</keyword>
<dbReference type="RefSeq" id="WP_155113064.1">
    <property type="nucleotide sequence ID" value="NZ_WMIB01000015.1"/>
</dbReference>
<reference evidence="2 3" key="1">
    <citation type="journal article" date="2017" name="Int. J. Syst. Evol. Microbiol.">
        <title>Bacillus mangrovi sp. nov., isolated from a sediment sample from a mangrove forest.</title>
        <authorList>
            <person name="Gupta V."/>
            <person name="Singh P.K."/>
            <person name="Korpole S."/>
            <person name="Tanuku N.R.S."/>
            <person name="Pinnaka A.K."/>
        </authorList>
    </citation>
    <scope>NUCLEOTIDE SEQUENCE [LARGE SCALE GENOMIC DNA]</scope>
    <source>
        <strain evidence="2 3">KCTC 33872</strain>
    </source>
</reference>
<protein>
    <recommendedName>
        <fullName evidence="4">DUF304 domain-containing protein</fullName>
    </recommendedName>
</protein>
<evidence type="ECO:0000313" key="3">
    <source>
        <dbReference type="Proteomes" id="UP000434639"/>
    </source>
</evidence>
<dbReference type="AlphaFoldDB" id="A0A7X2V5Y9"/>